<feature type="signal peptide" evidence="17">
    <location>
        <begin position="1"/>
        <end position="19"/>
    </location>
</feature>
<evidence type="ECO:0000256" key="8">
    <source>
        <dbReference type="ARBA" id="ARBA00023008"/>
    </source>
</evidence>
<evidence type="ECO:0000256" key="11">
    <source>
        <dbReference type="ARBA" id="ARBA00023180"/>
    </source>
</evidence>
<evidence type="ECO:0000313" key="19">
    <source>
        <dbReference type="EMBL" id="CAG8951965.1"/>
    </source>
</evidence>
<evidence type="ECO:0000256" key="10">
    <source>
        <dbReference type="ARBA" id="ARBA00023157"/>
    </source>
</evidence>
<keyword evidence="10 16" id="KW-1015">Disulfide bond</keyword>
<dbReference type="AlphaFoldDB" id="A0A9N9PQD7"/>
<keyword evidence="13 16" id="KW-0624">Polysaccharide degradation</keyword>
<protein>
    <recommendedName>
        <fullName evidence="16">AA9 family lytic polysaccharide monooxygenase</fullName>
        <ecNumber evidence="16">1.14.99.56</ecNumber>
    </recommendedName>
    <alternativeName>
        <fullName evidence="16">Endo-beta-1,4-glucanase</fullName>
    </alternativeName>
    <alternativeName>
        <fullName evidence="16">Glycosyl hydrolase 61 family protein</fullName>
    </alternativeName>
</protein>
<name>A0A9N9PQD7_9HELO</name>
<dbReference type="GO" id="GO:0005576">
    <property type="term" value="C:extracellular region"/>
    <property type="evidence" value="ECO:0007669"/>
    <property type="project" value="UniProtKB-SubCell"/>
</dbReference>
<dbReference type="GO" id="GO:0030248">
    <property type="term" value="F:cellulose binding"/>
    <property type="evidence" value="ECO:0007669"/>
    <property type="project" value="UniProtKB-UniRule"/>
</dbReference>
<evidence type="ECO:0000256" key="1">
    <source>
        <dbReference type="ARBA" id="ARBA00001973"/>
    </source>
</evidence>
<organism evidence="19 20">
    <name type="scientific">Hymenoscyphus fraxineus</name>
    <dbReference type="NCBI Taxonomy" id="746836"/>
    <lineage>
        <taxon>Eukaryota</taxon>
        <taxon>Fungi</taxon>
        <taxon>Dikarya</taxon>
        <taxon>Ascomycota</taxon>
        <taxon>Pezizomycotina</taxon>
        <taxon>Leotiomycetes</taxon>
        <taxon>Helotiales</taxon>
        <taxon>Helotiaceae</taxon>
        <taxon>Hymenoscyphus</taxon>
    </lineage>
</organism>
<dbReference type="OrthoDB" id="3238762at2759"/>
<comment type="subcellular location">
    <subcellularLocation>
        <location evidence="2 16">Secreted</location>
    </subcellularLocation>
</comment>
<evidence type="ECO:0000256" key="6">
    <source>
        <dbReference type="ARBA" id="ARBA00023001"/>
    </source>
</evidence>
<dbReference type="EMBL" id="CAJVRL010000045">
    <property type="protein sequence ID" value="CAG8951965.1"/>
    <property type="molecule type" value="Genomic_DNA"/>
</dbReference>
<evidence type="ECO:0000313" key="20">
    <source>
        <dbReference type="Proteomes" id="UP000696280"/>
    </source>
</evidence>
<dbReference type="GO" id="GO:0004497">
    <property type="term" value="F:monooxygenase activity"/>
    <property type="evidence" value="ECO:0007669"/>
    <property type="project" value="UniProtKB-KW"/>
</dbReference>
<evidence type="ECO:0000256" key="4">
    <source>
        <dbReference type="ARBA" id="ARBA00022723"/>
    </source>
</evidence>
<evidence type="ECO:0000256" key="9">
    <source>
        <dbReference type="ARBA" id="ARBA00023033"/>
    </source>
</evidence>
<dbReference type="CDD" id="cd21175">
    <property type="entry name" value="LPMO_AA9"/>
    <property type="match status" value="1"/>
</dbReference>
<dbReference type="PANTHER" id="PTHR33353">
    <property type="entry name" value="PUTATIVE (AFU_ORTHOLOGUE AFUA_1G12560)-RELATED"/>
    <property type="match status" value="1"/>
</dbReference>
<evidence type="ECO:0000256" key="2">
    <source>
        <dbReference type="ARBA" id="ARBA00004613"/>
    </source>
</evidence>
<dbReference type="InterPro" id="IPR005103">
    <property type="entry name" value="AA9_LPMO"/>
</dbReference>
<evidence type="ECO:0000256" key="14">
    <source>
        <dbReference type="ARBA" id="ARBA00044502"/>
    </source>
</evidence>
<dbReference type="GO" id="GO:0046872">
    <property type="term" value="F:metal ion binding"/>
    <property type="evidence" value="ECO:0007669"/>
    <property type="project" value="UniProtKB-KW"/>
</dbReference>
<dbReference type="EC" id="1.14.99.56" evidence="16"/>
<keyword evidence="7" id="KW-0560">Oxidoreductase</keyword>
<proteinExistence type="inferred from homology"/>
<evidence type="ECO:0000256" key="17">
    <source>
        <dbReference type="SAM" id="SignalP"/>
    </source>
</evidence>
<gene>
    <name evidence="19" type="ORF">HYFRA_00000700</name>
</gene>
<sequence length="235" mass="24563">MRCSLGLVGLLAVATSVVGHSTFQDLWVDSKDEATNCTRIPLSNSPIGSVTTNDIRCNKDVKAAASTCTVPAGSKITVEMHAQPNDRACSHEALGGNHFGPVMIYMSKVSSAATDPGSGDWFKISEEGYNPTTKKWGTDSLNANCGKRDAVVPASIAPGDYLIRAEAIALHAASSVGGAQPYVSCYQVTVTGSGTVTPPGVKFPGAYKPTDPGIQVNIYNNLKEYIIPGPPVFTG</sequence>
<comment type="similarity">
    <text evidence="14">Belongs to the polysaccharide monooxygenase AA9 family.</text>
</comment>
<evidence type="ECO:0000256" key="7">
    <source>
        <dbReference type="ARBA" id="ARBA00023002"/>
    </source>
</evidence>
<comment type="function">
    <text evidence="16">Lytic polysaccharide monooxygenase (LMPO) that depolymerizes crystalline and amorphous polysaccharides via the oxidation of scissile alpha- or beta-(1-4)-glycosidic bonds, yielding C1 and/or C4 oxidation products. Catalysis by LPMOs requires the reduction of the active-site copper from Cu(II) to Cu(I) by a reducing agent and H(2)O(2) or O(2) as a cosubstrate.</text>
</comment>
<dbReference type="Gene3D" id="2.70.50.70">
    <property type="match status" value="1"/>
</dbReference>
<keyword evidence="3 16" id="KW-0964">Secreted</keyword>
<comment type="caution">
    <text evidence="19">The sequence shown here is derived from an EMBL/GenBank/DDBJ whole genome shotgun (WGS) entry which is preliminary data.</text>
</comment>
<evidence type="ECO:0000256" key="13">
    <source>
        <dbReference type="ARBA" id="ARBA00023326"/>
    </source>
</evidence>
<comment type="domain">
    <text evidence="16">Has a modular structure: an endo-beta-1,4-glucanase catalytic module at the N-terminus, a linker rich in serines and threonines, and a C-terminal carbohydrate-binding module (CBM).</text>
</comment>
<keyword evidence="20" id="KW-1185">Reference proteome</keyword>
<dbReference type="Pfam" id="PF03443">
    <property type="entry name" value="AA9"/>
    <property type="match status" value="1"/>
</dbReference>
<accession>A0A9N9PQD7</accession>
<dbReference type="Proteomes" id="UP000696280">
    <property type="component" value="Unassembled WGS sequence"/>
</dbReference>
<feature type="chain" id="PRO_5040479431" description="AA9 family lytic polysaccharide monooxygenase" evidence="17">
    <location>
        <begin position="20"/>
        <end position="235"/>
    </location>
</feature>
<keyword evidence="12 16" id="KW-0119">Carbohydrate metabolism</keyword>
<keyword evidence="9" id="KW-0503">Monooxygenase</keyword>
<evidence type="ECO:0000256" key="3">
    <source>
        <dbReference type="ARBA" id="ARBA00022525"/>
    </source>
</evidence>
<evidence type="ECO:0000256" key="15">
    <source>
        <dbReference type="ARBA" id="ARBA00045077"/>
    </source>
</evidence>
<dbReference type="PANTHER" id="PTHR33353:SF9">
    <property type="entry name" value="ENDOGLUCANASE II"/>
    <property type="match status" value="1"/>
</dbReference>
<reference evidence="19" key="1">
    <citation type="submission" date="2021-07" db="EMBL/GenBank/DDBJ databases">
        <authorList>
            <person name="Durling M."/>
        </authorList>
    </citation>
    <scope>NUCLEOTIDE SEQUENCE</scope>
</reference>
<comment type="catalytic activity">
    <reaction evidence="15 16">
        <text>[(1-&gt;4)-beta-D-glucosyl]n+m + reduced acceptor + O2 = 4-dehydro-beta-D-glucosyl-[(1-&gt;4)-beta-D-glucosyl]n-1 + [(1-&gt;4)-beta-D-glucosyl]m + acceptor + H2O.</text>
        <dbReference type="EC" id="1.14.99.56"/>
    </reaction>
</comment>
<keyword evidence="6 16" id="KW-0136">Cellulose degradation</keyword>
<evidence type="ECO:0000259" key="18">
    <source>
        <dbReference type="Pfam" id="PF03443"/>
    </source>
</evidence>
<comment type="cofactor">
    <cofactor evidence="1">
        <name>Cu(2+)</name>
        <dbReference type="ChEBI" id="CHEBI:29036"/>
    </cofactor>
</comment>
<dbReference type="InterPro" id="IPR049892">
    <property type="entry name" value="AA9"/>
</dbReference>
<dbReference type="GO" id="GO:0008810">
    <property type="term" value="F:cellulase activity"/>
    <property type="evidence" value="ECO:0007669"/>
    <property type="project" value="UniProtKB-UniRule"/>
</dbReference>
<keyword evidence="11" id="KW-0325">Glycoprotein</keyword>
<feature type="domain" description="Auxiliary Activity family 9 catalytic" evidence="18">
    <location>
        <begin position="20"/>
        <end position="224"/>
    </location>
</feature>
<evidence type="ECO:0000256" key="16">
    <source>
        <dbReference type="RuleBase" id="RU368122"/>
    </source>
</evidence>
<dbReference type="GO" id="GO:0030245">
    <property type="term" value="P:cellulose catabolic process"/>
    <property type="evidence" value="ECO:0007669"/>
    <property type="project" value="UniProtKB-UniRule"/>
</dbReference>
<keyword evidence="5 17" id="KW-0732">Signal</keyword>
<evidence type="ECO:0000256" key="5">
    <source>
        <dbReference type="ARBA" id="ARBA00022729"/>
    </source>
</evidence>
<evidence type="ECO:0000256" key="12">
    <source>
        <dbReference type="ARBA" id="ARBA00023277"/>
    </source>
</evidence>
<keyword evidence="8" id="KW-0186">Copper</keyword>
<keyword evidence="4" id="KW-0479">Metal-binding</keyword>